<keyword evidence="5 9" id="KW-0808">Transferase</keyword>
<keyword evidence="7 9" id="KW-0234">DNA repair</keyword>
<feature type="domain" description="Methylated-DNA-[protein]-cysteine S-methyltransferase DNA binding" evidence="10">
    <location>
        <begin position="67"/>
        <end position="150"/>
    </location>
</feature>
<dbReference type="OrthoDB" id="9802228at2"/>
<dbReference type="HAMAP" id="MF_00772">
    <property type="entry name" value="OGT"/>
    <property type="match status" value="1"/>
</dbReference>
<dbReference type="Gene3D" id="3.30.160.70">
    <property type="entry name" value="Methylated DNA-protein cysteine methyltransferase domain"/>
    <property type="match status" value="1"/>
</dbReference>
<dbReference type="GO" id="GO:0005737">
    <property type="term" value="C:cytoplasm"/>
    <property type="evidence" value="ECO:0007669"/>
    <property type="project" value="UniProtKB-SubCell"/>
</dbReference>
<dbReference type="Pfam" id="PF02870">
    <property type="entry name" value="Methyltransf_1N"/>
    <property type="match status" value="1"/>
</dbReference>
<evidence type="ECO:0000256" key="3">
    <source>
        <dbReference type="ARBA" id="ARBA00022490"/>
    </source>
</evidence>
<dbReference type="PROSITE" id="PS00374">
    <property type="entry name" value="MGMT"/>
    <property type="match status" value="1"/>
</dbReference>
<gene>
    <name evidence="12" type="ORF">RV00_GL001482</name>
</gene>
<keyword evidence="6 9" id="KW-0227">DNA damage</keyword>
<evidence type="ECO:0000259" key="10">
    <source>
        <dbReference type="Pfam" id="PF01035"/>
    </source>
</evidence>
<accession>A0A1L8SN21</accession>
<organism evidence="12 13">
    <name type="scientific">Enterococcus devriesei</name>
    <dbReference type="NCBI Taxonomy" id="319970"/>
    <lineage>
        <taxon>Bacteria</taxon>
        <taxon>Bacillati</taxon>
        <taxon>Bacillota</taxon>
        <taxon>Bacilli</taxon>
        <taxon>Lactobacillales</taxon>
        <taxon>Enterococcaceae</taxon>
        <taxon>Enterococcus</taxon>
    </lineage>
</organism>
<protein>
    <recommendedName>
        <fullName evidence="9">Methylated-DNA--protein-cysteine methyltransferase</fullName>
        <ecNumber evidence="9">2.1.1.63</ecNumber>
    </recommendedName>
    <alternativeName>
        <fullName evidence="9">6-O-methylguanine-DNA methyltransferase</fullName>
        <shortName evidence="9">MGMT</shortName>
    </alternativeName>
    <alternativeName>
        <fullName evidence="9">O-6-methylguanine-DNA-alkyltransferase</fullName>
    </alternativeName>
</protein>
<comment type="subcellular location">
    <subcellularLocation>
        <location evidence="9">Cytoplasm</location>
    </subcellularLocation>
</comment>
<dbReference type="InterPro" id="IPR036217">
    <property type="entry name" value="MethylDNA_cys_MeTrfase_DNAb"/>
</dbReference>
<keyword evidence="3 9" id="KW-0963">Cytoplasm</keyword>
<evidence type="ECO:0000256" key="7">
    <source>
        <dbReference type="ARBA" id="ARBA00023204"/>
    </source>
</evidence>
<evidence type="ECO:0000256" key="4">
    <source>
        <dbReference type="ARBA" id="ARBA00022603"/>
    </source>
</evidence>
<evidence type="ECO:0000313" key="12">
    <source>
        <dbReference type="EMBL" id="OJG33368.1"/>
    </source>
</evidence>
<dbReference type="InterPro" id="IPR014048">
    <property type="entry name" value="MethylDNA_cys_MeTrfase_DNA-bd"/>
</dbReference>
<dbReference type="EC" id="2.1.1.63" evidence="9"/>
<comment type="miscellaneous">
    <text evidence="9">This enzyme catalyzes only one turnover and therefore is not strictly catalytic. According to one definition, an enzyme is a biocatalyst that acts repeatedly and over many reaction cycles.</text>
</comment>
<dbReference type="InterPro" id="IPR023546">
    <property type="entry name" value="MGMT"/>
</dbReference>
<comment type="function">
    <text evidence="9">Involved in the cellular defense against the biological effects of O6-methylguanine (O6-MeG) and O4-methylthymine (O4-MeT) in DNA. Repairs the methylated nucleobase in DNA by stoichiometrically transferring the methyl group to a cysteine residue in the enzyme. This is a suicide reaction: the enzyme is irreversibly inactivated.</text>
</comment>
<dbReference type="GO" id="GO:0032259">
    <property type="term" value="P:methylation"/>
    <property type="evidence" value="ECO:0007669"/>
    <property type="project" value="UniProtKB-KW"/>
</dbReference>
<dbReference type="Pfam" id="PF01035">
    <property type="entry name" value="DNA_binding_1"/>
    <property type="match status" value="1"/>
</dbReference>
<comment type="catalytic activity">
    <reaction evidence="1 9">
        <text>a 4-O-methyl-thymidine in DNA + L-cysteinyl-[protein] = a thymidine in DNA + S-methyl-L-cysteinyl-[protein]</text>
        <dbReference type="Rhea" id="RHEA:53428"/>
        <dbReference type="Rhea" id="RHEA-COMP:10131"/>
        <dbReference type="Rhea" id="RHEA-COMP:10132"/>
        <dbReference type="Rhea" id="RHEA-COMP:13555"/>
        <dbReference type="Rhea" id="RHEA-COMP:13556"/>
        <dbReference type="ChEBI" id="CHEBI:29950"/>
        <dbReference type="ChEBI" id="CHEBI:82612"/>
        <dbReference type="ChEBI" id="CHEBI:137386"/>
        <dbReference type="ChEBI" id="CHEBI:137387"/>
        <dbReference type="EC" id="2.1.1.63"/>
    </reaction>
</comment>
<evidence type="ECO:0000313" key="13">
    <source>
        <dbReference type="Proteomes" id="UP000183700"/>
    </source>
</evidence>
<keyword evidence="4 9" id="KW-0489">Methyltransferase</keyword>
<evidence type="ECO:0000256" key="5">
    <source>
        <dbReference type="ARBA" id="ARBA00022679"/>
    </source>
</evidence>
<keyword evidence="13" id="KW-1185">Reference proteome</keyword>
<proteinExistence type="inferred from homology"/>
<dbReference type="FunFam" id="1.10.10.10:FF:000214">
    <property type="entry name" value="Methylated-DNA--protein-cysteine methyltransferase"/>
    <property type="match status" value="1"/>
</dbReference>
<dbReference type="GO" id="GO:0006307">
    <property type="term" value="P:DNA alkylation repair"/>
    <property type="evidence" value="ECO:0007669"/>
    <property type="project" value="UniProtKB-UniRule"/>
</dbReference>
<evidence type="ECO:0000256" key="8">
    <source>
        <dbReference type="ARBA" id="ARBA00049348"/>
    </source>
</evidence>
<dbReference type="NCBIfam" id="TIGR00589">
    <property type="entry name" value="ogt"/>
    <property type="match status" value="1"/>
</dbReference>
<evidence type="ECO:0000256" key="9">
    <source>
        <dbReference type="HAMAP-Rule" id="MF_00772"/>
    </source>
</evidence>
<dbReference type="Gene3D" id="1.10.10.10">
    <property type="entry name" value="Winged helix-like DNA-binding domain superfamily/Winged helix DNA-binding domain"/>
    <property type="match status" value="1"/>
</dbReference>
<evidence type="ECO:0000256" key="1">
    <source>
        <dbReference type="ARBA" id="ARBA00001286"/>
    </source>
</evidence>
<dbReference type="STRING" id="319970.RV00_GL001482"/>
<dbReference type="PANTHER" id="PTHR10815">
    <property type="entry name" value="METHYLATED-DNA--PROTEIN-CYSTEINE METHYLTRANSFERASE"/>
    <property type="match status" value="1"/>
</dbReference>
<evidence type="ECO:0000256" key="2">
    <source>
        <dbReference type="ARBA" id="ARBA00008711"/>
    </source>
</evidence>
<dbReference type="GO" id="GO:0003908">
    <property type="term" value="F:methylated-DNA-[protein]-cysteine S-methyltransferase activity"/>
    <property type="evidence" value="ECO:0007669"/>
    <property type="project" value="UniProtKB-UniRule"/>
</dbReference>
<dbReference type="AlphaFoldDB" id="A0A1L8SN21"/>
<dbReference type="InterPro" id="IPR036631">
    <property type="entry name" value="MGMT_N_sf"/>
</dbReference>
<dbReference type="CDD" id="cd06445">
    <property type="entry name" value="ATase"/>
    <property type="match status" value="1"/>
</dbReference>
<dbReference type="SUPFAM" id="SSF53155">
    <property type="entry name" value="Methylated DNA-protein cysteine methyltransferase domain"/>
    <property type="match status" value="1"/>
</dbReference>
<comment type="catalytic activity">
    <reaction evidence="8 9">
        <text>a 6-O-methyl-2'-deoxyguanosine in DNA + L-cysteinyl-[protein] = S-methyl-L-cysteinyl-[protein] + a 2'-deoxyguanosine in DNA</text>
        <dbReference type="Rhea" id="RHEA:24000"/>
        <dbReference type="Rhea" id="RHEA-COMP:10131"/>
        <dbReference type="Rhea" id="RHEA-COMP:10132"/>
        <dbReference type="Rhea" id="RHEA-COMP:11367"/>
        <dbReference type="Rhea" id="RHEA-COMP:11368"/>
        <dbReference type="ChEBI" id="CHEBI:29950"/>
        <dbReference type="ChEBI" id="CHEBI:82612"/>
        <dbReference type="ChEBI" id="CHEBI:85445"/>
        <dbReference type="ChEBI" id="CHEBI:85448"/>
        <dbReference type="EC" id="2.1.1.63"/>
    </reaction>
</comment>
<dbReference type="RefSeq" id="WP_071863408.1">
    <property type="nucleotide sequence ID" value="NZ_JBHLVS010000013.1"/>
</dbReference>
<comment type="similarity">
    <text evidence="2 9">Belongs to the MGMT family.</text>
</comment>
<dbReference type="InterPro" id="IPR008332">
    <property type="entry name" value="MethylG_MeTrfase_N"/>
</dbReference>
<dbReference type="EMBL" id="JXKM01000020">
    <property type="protein sequence ID" value="OJG33368.1"/>
    <property type="molecule type" value="Genomic_DNA"/>
</dbReference>
<sequence>MQFESILGTIWLDANSEALTRVSYTPLIENPLANQTILALTQSQLEEYFAGKRTTFDLPYQFESGTPFQQEVWQALTEIPYGETCSYQAVAEKIQRPKAVRAIGQANRNNPLPILVPCHRVIGKSGKLVGYSGSSEAGLQIKEQLLTIESPTMKEMTLF</sequence>
<dbReference type="InterPro" id="IPR036388">
    <property type="entry name" value="WH-like_DNA-bd_sf"/>
</dbReference>
<evidence type="ECO:0000259" key="11">
    <source>
        <dbReference type="Pfam" id="PF02870"/>
    </source>
</evidence>
<comment type="caution">
    <text evidence="12">The sequence shown here is derived from an EMBL/GenBank/DDBJ whole genome shotgun (WGS) entry which is preliminary data.</text>
</comment>
<reference evidence="12 13" key="1">
    <citation type="submission" date="2014-12" db="EMBL/GenBank/DDBJ databases">
        <title>Draft genome sequences of 29 type strains of Enterococci.</title>
        <authorList>
            <person name="Zhong Z."/>
            <person name="Sun Z."/>
            <person name="Liu W."/>
            <person name="Zhang W."/>
            <person name="Zhang H."/>
        </authorList>
    </citation>
    <scope>NUCLEOTIDE SEQUENCE [LARGE SCALE GENOMIC DNA]</scope>
    <source>
        <strain evidence="12 13">DSM 22802</strain>
    </source>
</reference>
<feature type="active site" description="Nucleophile; methyl group acceptor" evidence="9">
    <location>
        <position position="118"/>
    </location>
</feature>
<evidence type="ECO:0000256" key="6">
    <source>
        <dbReference type="ARBA" id="ARBA00022763"/>
    </source>
</evidence>
<dbReference type="InterPro" id="IPR001497">
    <property type="entry name" value="MethylDNA_cys_MeTrfase_AS"/>
</dbReference>
<name>A0A1L8SN21_9ENTE</name>
<feature type="domain" description="Methylguanine DNA methyltransferase ribonuclease-like" evidence="11">
    <location>
        <begin position="4"/>
        <end position="59"/>
    </location>
</feature>
<dbReference type="Proteomes" id="UP000183700">
    <property type="component" value="Unassembled WGS sequence"/>
</dbReference>
<dbReference type="SUPFAM" id="SSF46767">
    <property type="entry name" value="Methylated DNA-protein cysteine methyltransferase, C-terminal domain"/>
    <property type="match status" value="1"/>
</dbReference>
<dbReference type="PANTHER" id="PTHR10815:SF5">
    <property type="entry name" value="METHYLATED-DNA--PROTEIN-CYSTEINE METHYLTRANSFERASE"/>
    <property type="match status" value="1"/>
</dbReference>